<dbReference type="EMBL" id="KZ990198">
    <property type="protein sequence ID" value="RKP24485.1"/>
    <property type="molecule type" value="Genomic_DNA"/>
</dbReference>
<evidence type="ECO:0000313" key="11">
    <source>
        <dbReference type="EMBL" id="RKP24485.1"/>
    </source>
</evidence>
<gene>
    <name evidence="11" type="ORF">SYNPS1DRAFT_29751</name>
</gene>
<dbReference type="PROSITE" id="PS50166">
    <property type="entry name" value="IMPORTIN_B_NT"/>
    <property type="match status" value="1"/>
</dbReference>
<dbReference type="PANTHER" id="PTHR10527">
    <property type="entry name" value="IMPORTIN BETA"/>
    <property type="match status" value="1"/>
</dbReference>
<feature type="domain" description="Importin N-terminal" evidence="10">
    <location>
        <begin position="64"/>
        <end position="102"/>
    </location>
</feature>
<reference evidence="12" key="1">
    <citation type="journal article" date="2018" name="Nat. Microbiol.">
        <title>Leveraging single-cell genomics to expand the fungal tree of life.</title>
        <authorList>
            <person name="Ahrendt S.R."/>
            <person name="Quandt C.A."/>
            <person name="Ciobanu D."/>
            <person name="Clum A."/>
            <person name="Salamov A."/>
            <person name="Andreopoulos B."/>
            <person name="Cheng J.F."/>
            <person name="Woyke T."/>
            <person name="Pelin A."/>
            <person name="Henrissat B."/>
            <person name="Reynolds N.K."/>
            <person name="Benny G.L."/>
            <person name="Smith M.E."/>
            <person name="James T.Y."/>
            <person name="Grigoriev I.V."/>
        </authorList>
    </citation>
    <scope>NUCLEOTIDE SEQUENCE [LARGE SCALE GENOMIC DNA]</scope>
    <source>
        <strain evidence="12">Benny S71-1</strain>
    </source>
</reference>
<dbReference type="InterPro" id="IPR057672">
    <property type="entry name" value="TPR_IPO4/5"/>
</dbReference>
<dbReference type="InterPro" id="IPR040122">
    <property type="entry name" value="Importin_beta"/>
</dbReference>
<dbReference type="PROSITE" id="PS50077">
    <property type="entry name" value="HEAT_REPEAT"/>
    <property type="match status" value="2"/>
</dbReference>
<proteinExistence type="predicted"/>
<name>A0A4P9YX97_9FUNG</name>
<dbReference type="InterPro" id="IPR021133">
    <property type="entry name" value="HEAT_type_2"/>
</dbReference>
<feature type="repeat" description="HEAT" evidence="9">
    <location>
        <begin position="173"/>
        <end position="211"/>
    </location>
</feature>
<evidence type="ECO:0000256" key="4">
    <source>
        <dbReference type="ARBA" id="ARBA00022490"/>
    </source>
</evidence>
<dbReference type="GO" id="GO:0005737">
    <property type="term" value="C:cytoplasm"/>
    <property type="evidence" value="ECO:0007669"/>
    <property type="project" value="UniProtKB-SubCell"/>
</dbReference>
<evidence type="ECO:0000256" key="6">
    <source>
        <dbReference type="ARBA" id="ARBA00022927"/>
    </source>
</evidence>
<dbReference type="GO" id="GO:0005634">
    <property type="term" value="C:nucleus"/>
    <property type="evidence" value="ECO:0007669"/>
    <property type="project" value="UniProtKB-SubCell"/>
</dbReference>
<evidence type="ECO:0000256" key="3">
    <source>
        <dbReference type="ARBA" id="ARBA00022448"/>
    </source>
</evidence>
<evidence type="ECO:0000256" key="1">
    <source>
        <dbReference type="ARBA" id="ARBA00004123"/>
    </source>
</evidence>
<dbReference type="Pfam" id="PF02985">
    <property type="entry name" value="HEAT"/>
    <property type="match status" value="1"/>
</dbReference>
<dbReference type="SMART" id="SM01349">
    <property type="entry name" value="TOG"/>
    <property type="match status" value="1"/>
</dbReference>
<dbReference type="Pfam" id="PF25574">
    <property type="entry name" value="TPR_IMB1"/>
    <property type="match status" value="1"/>
</dbReference>
<organism evidence="11 12">
    <name type="scientific">Syncephalis pseudoplumigaleata</name>
    <dbReference type="NCBI Taxonomy" id="1712513"/>
    <lineage>
        <taxon>Eukaryota</taxon>
        <taxon>Fungi</taxon>
        <taxon>Fungi incertae sedis</taxon>
        <taxon>Zoopagomycota</taxon>
        <taxon>Zoopagomycotina</taxon>
        <taxon>Zoopagomycetes</taxon>
        <taxon>Zoopagales</taxon>
        <taxon>Piptocephalidaceae</taxon>
        <taxon>Syncephalis</taxon>
    </lineage>
</organism>
<keyword evidence="8" id="KW-0539">Nucleus</keyword>
<keyword evidence="4" id="KW-0963">Cytoplasm</keyword>
<dbReference type="InterPro" id="IPR011989">
    <property type="entry name" value="ARM-like"/>
</dbReference>
<dbReference type="GO" id="GO:0006606">
    <property type="term" value="P:protein import into nucleus"/>
    <property type="evidence" value="ECO:0007669"/>
    <property type="project" value="InterPro"/>
</dbReference>
<feature type="non-terminal residue" evidence="11">
    <location>
        <position position="929"/>
    </location>
</feature>
<evidence type="ECO:0000259" key="10">
    <source>
        <dbReference type="PROSITE" id="PS50166"/>
    </source>
</evidence>
<accession>A0A4P9YX97</accession>
<evidence type="ECO:0000256" key="2">
    <source>
        <dbReference type="ARBA" id="ARBA00004496"/>
    </source>
</evidence>
<dbReference type="GO" id="GO:0031267">
    <property type="term" value="F:small GTPase binding"/>
    <property type="evidence" value="ECO:0007669"/>
    <property type="project" value="InterPro"/>
</dbReference>
<dbReference type="AlphaFoldDB" id="A0A4P9YX97"/>
<keyword evidence="5" id="KW-0677">Repeat</keyword>
<dbReference type="SUPFAM" id="SSF48371">
    <property type="entry name" value="ARM repeat"/>
    <property type="match status" value="2"/>
</dbReference>
<dbReference type="InterPro" id="IPR034085">
    <property type="entry name" value="TOG"/>
</dbReference>
<dbReference type="InterPro" id="IPR058584">
    <property type="entry name" value="IMB1_TNPO1-like_TPR"/>
</dbReference>
<dbReference type="InterPro" id="IPR016024">
    <property type="entry name" value="ARM-type_fold"/>
</dbReference>
<dbReference type="OrthoDB" id="7862313at2759"/>
<evidence type="ECO:0000256" key="7">
    <source>
        <dbReference type="ARBA" id="ARBA00022990"/>
    </source>
</evidence>
<dbReference type="Gene3D" id="1.25.10.10">
    <property type="entry name" value="Leucine-rich Repeat Variant"/>
    <property type="match status" value="1"/>
</dbReference>
<dbReference type="Pfam" id="PF03810">
    <property type="entry name" value="IBN_N"/>
    <property type="match status" value="1"/>
</dbReference>
<evidence type="ECO:0000256" key="5">
    <source>
        <dbReference type="ARBA" id="ARBA00022737"/>
    </source>
</evidence>
<protein>
    <submittedName>
        <fullName evidence="11">Armadillo-type protein</fullName>
    </submittedName>
</protein>
<keyword evidence="3" id="KW-0813">Transport</keyword>
<keyword evidence="7" id="KW-0007">Acetylation</keyword>
<comment type="subcellular location">
    <subcellularLocation>
        <location evidence="2">Cytoplasm</location>
    </subcellularLocation>
    <subcellularLocation>
        <location evidence="1">Nucleus</location>
    </subcellularLocation>
</comment>
<keyword evidence="6" id="KW-0653">Protein transport</keyword>
<dbReference type="InterPro" id="IPR001494">
    <property type="entry name" value="Importin-beta_N"/>
</dbReference>
<dbReference type="Pfam" id="PF25780">
    <property type="entry name" value="TPR_IPO5"/>
    <property type="match status" value="1"/>
</dbReference>
<feature type="repeat" description="HEAT" evidence="9">
    <location>
        <begin position="435"/>
        <end position="473"/>
    </location>
</feature>
<dbReference type="InterPro" id="IPR000357">
    <property type="entry name" value="HEAT"/>
</dbReference>
<evidence type="ECO:0000256" key="8">
    <source>
        <dbReference type="ARBA" id="ARBA00023242"/>
    </source>
</evidence>
<dbReference type="Proteomes" id="UP000278143">
    <property type="component" value="Unassembled WGS sequence"/>
</dbReference>
<keyword evidence="12" id="KW-1185">Reference proteome</keyword>
<evidence type="ECO:0000256" key="9">
    <source>
        <dbReference type="PROSITE-ProRule" id="PRU00103"/>
    </source>
</evidence>
<evidence type="ECO:0000313" key="12">
    <source>
        <dbReference type="Proteomes" id="UP000278143"/>
    </source>
</evidence>
<sequence length="929" mass="101684">MGIPTMNDQQYLSTFEELLGQLVQSSADTARIQTASTTLNAQFYDQARCVPALVELTHRSEHWQIRQLAAVELRKRNARWWMELDAATKTTIRATLLECIMKEPEVLVRNAIARAISSVAQEEAVKENWPDLLPFLHRCITDGNAGQREVGIYVLYSLMETIVGASPSQIDQLIELFSRTLMDPESKEVRITTLQAFGELAEYVEAEDKKQVRQLQDQVPNMLSVLQQCIADGDESSLAKGFDALDSMMLLETPILSRHVPQLIEFSISVGANQSLDDSARVMALSFLLMTSLYKKTRLQKAKLVTPLIQHLMPITAEEDPEDVDDDSPSRVALRVIQSLSSGLPPSQVFPVLLQLILEYMASPSAGHRKAAMMAFAASVEGCADFMRSKINDLMQLVFAGLQDPEVVVRRASCLALSCVAEEIEEAVTSNHAVLLPLLFNLIGETNEEITKHACSALSALLDNLGDEILQYLPTLMEKLVILMEGTQGEMRSTVVNAIGSAAQTAGTAFTPYFQEVMVRLQPMMAYRGSDADDIVLRGVATDTAGAIASAVGKDAFMPYLEPTMQLAVEALSLEGPRLRETSYSFFTLMAGVFGEAMAPFLPTIVPQLLHTCAQDETDGIELLNENEEVDLNDADIEEEEEEAFRLNTALGDEKEIAADAMGELVEGTRGHFMPFVSDCVNALIKMLDHYSDGVRKSSIASLLKFVGAFSDMATPEGTEWAAGLPLQQPVHENVASLIQLVMPALLEAWKTEDDKMVAVVLQQELAETIKRVGPALIADTVTDVNNAVLQVFEGKSYCQVVELEDDDEEFGGDEDKDADQSEHDALLVSASTDMVGALALALGPSFADYFRVYLPHLLAYYTPSRSTSERSMAIGCIGEATCGLKGGITEFTESIYTLVVKALADPEEEVRSNAAFAIGALCQHSTVD</sequence>